<keyword evidence="5 7" id="KW-0472">Membrane</keyword>
<evidence type="ECO:0000256" key="5">
    <source>
        <dbReference type="ARBA" id="ARBA00023136"/>
    </source>
</evidence>
<dbReference type="PANTHER" id="PTHR43507">
    <property type="entry name" value="NADH-UBIQUINONE OXIDOREDUCTASE CHAIN 4"/>
    <property type="match status" value="1"/>
</dbReference>
<dbReference type="GO" id="GO:0042773">
    <property type="term" value="P:ATP synthesis coupled electron transport"/>
    <property type="evidence" value="ECO:0007669"/>
    <property type="project" value="InterPro"/>
</dbReference>
<feature type="transmembrane region" description="Helical" evidence="7">
    <location>
        <begin position="419"/>
        <end position="437"/>
    </location>
</feature>
<evidence type="ECO:0000256" key="4">
    <source>
        <dbReference type="ARBA" id="ARBA00022989"/>
    </source>
</evidence>
<evidence type="ECO:0000259" key="8">
    <source>
        <dbReference type="Pfam" id="PF00361"/>
    </source>
</evidence>
<evidence type="ECO:0000256" key="3">
    <source>
        <dbReference type="ARBA" id="ARBA00022692"/>
    </source>
</evidence>
<dbReference type="GO" id="GO:0016020">
    <property type="term" value="C:membrane"/>
    <property type="evidence" value="ECO:0007669"/>
    <property type="project" value="UniProtKB-SubCell"/>
</dbReference>
<dbReference type="AlphaFoldDB" id="A0A084XZV7"/>
<dbReference type="GO" id="GO:0048039">
    <property type="term" value="F:ubiquinone binding"/>
    <property type="evidence" value="ECO:0007669"/>
    <property type="project" value="TreeGrafter"/>
</dbReference>
<accession>A0A084XZV7</accession>
<dbReference type="Pfam" id="PF00361">
    <property type="entry name" value="Proton_antipo_M"/>
    <property type="match status" value="1"/>
</dbReference>
<dbReference type="GO" id="GO:0015990">
    <property type="term" value="P:electron transport coupled proton transport"/>
    <property type="evidence" value="ECO:0007669"/>
    <property type="project" value="TreeGrafter"/>
</dbReference>
<feature type="transmembrane region" description="Helical" evidence="7">
    <location>
        <begin position="458"/>
        <end position="479"/>
    </location>
</feature>
<dbReference type="PRINTS" id="PR01437">
    <property type="entry name" value="NUOXDRDTASE4"/>
</dbReference>
<dbReference type="InterPro" id="IPR001750">
    <property type="entry name" value="ND/Mrp_TM"/>
</dbReference>
<evidence type="ECO:0000313" key="9">
    <source>
        <dbReference type="EMBL" id="KFB68001.1"/>
    </source>
</evidence>
<sequence length="501" mass="52736">MSEPASWPLLSTLLSLPLLGALLATLWRREAGAQWVALSSAVLTLLCSLLIVATFDSQDPDFQLLDSASWIPGVNIHYLVGVDGLSLLFLPATALLFCGAIVAGWRRRHAPAAAAAPPGVYFALLLLLEAATLGVFCALDSILFFCFWEFTLLPLYFLVSLWGLGASRQAAAVRYFLVMLAGGVPLLFGLLALAFGHAEQGGALHFDLPTLLATALPERTQYLVFLLLLAGFGVKVPLLPLHTWLPALAMGAPAAVTAVLVGLKLGVYGLIRFAIPLAPLAARELHWLLAGFGTVAILYGSVAALAQSNLRAVLAYASLSHVGLVVLGLASFSVSALQGALLQLLHFSVAASGGFLVLAFLQRRSDSTDLSQLGGVIHRMPLLSGFFLFFGLAGIGLPGTSGFPGELLIIVETLHSHTGAGLAALFAMVLAAAAFLSPFRQAFLGPLRNPDLATAEDLLPRELALLLLPTLLILAVGVYPRPILELLRPSAEAWVAALAGL</sequence>
<dbReference type="InterPro" id="IPR003918">
    <property type="entry name" value="NADH_UbQ_OxRdtase"/>
</dbReference>
<feature type="transmembrane region" description="Helical" evidence="7">
    <location>
        <begin position="115"/>
        <end position="136"/>
    </location>
</feature>
<protein>
    <submittedName>
        <fullName evidence="9">NADH-quinone oxidoreductase subunit M</fullName>
        <ecNumber evidence="9">1.6.99.5</ecNumber>
    </submittedName>
</protein>
<comment type="subcellular location">
    <subcellularLocation>
        <location evidence="1">Endomembrane system</location>
        <topology evidence="1">Multi-pass membrane protein</topology>
    </subcellularLocation>
    <subcellularLocation>
        <location evidence="6">Membrane</location>
        <topology evidence="6">Multi-pass membrane protein</topology>
    </subcellularLocation>
</comment>
<feature type="transmembrane region" description="Helical" evidence="7">
    <location>
        <begin position="253"/>
        <end position="275"/>
    </location>
</feature>
<dbReference type="GO" id="GO:0008137">
    <property type="term" value="F:NADH dehydrogenase (ubiquinone) activity"/>
    <property type="evidence" value="ECO:0007669"/>
    <property type="project" value="InterPro"/>
</dbReference>
<dbReference type="NCBIfam" id="TIGR01972">
    <property type="entry name" value="NDH_I_M"/>
    <property type="match status" value="1"/>
</dbReference>
<evidence type="ECO:0000313" key="10">
    <source>
        <dbReference type="Proteomes" id="UP000019812"/>
    </source>
</evidence>
<feature type="transmembrane region" description="Helical" evidence="7">
    <location>
        <begin position="142"/>
        <end position="164"/>
    </location>
</feature>
<dbReference type="Proteomes" id="UP000019812">
    <property type="component" value="Unassembled WGS sequence"/>
</dbReference>
<dbReference type="PANTHER" id="PTHR43507:SF1">
    <property type="entry name" value="NADH-UBIQUINONE OXIDOREDUCTASE CHAIN 4"/>
    <property type="match status" value="1"/>
</dbReference>
<gene>
    <name evidence="9" type="primary">nuoM_3</name>
    <name evidence="9" type="ORF">CAPSK01_002593</name>
</gene>
<feature type="transmembrane region" description="Helical" evidence="7">
    <location>
        <begin position="222"/>
        <end position="241"/>
    </location>
</feature>
<feature type="transmembrane region" description="Helical" evidence="7">
    <location>
        <begin position="6"/>
        <end position="28"/>
    </location>
</feature>
<dbReference type="InterPro" id="IPR010227">
    <property type="entry name" value="NADH_Q_OxRdtase_chainM/4"/>
</dbReference>
<dbReference type="GO" id="GO:0003954">
    <property type="term" value="F:NADH dehydrogenase activity"/>
    <property type="evidence" value="ECO:0007669"/>
    <property type="project" value="TreeGrafter"/>
</dbReference>
<feature type="transmembrane region" description="Helical" evidence="7">
    <location>
        <begin position="340"/>
        <end position="361"/>
    </location>
</feature>
<dbReference type="RefSeq" id="WP_034926513.1">
    <property type="nucleotide sequence ID" value="NZ_JDSS02000024.1"/>
</dbReference>
<evidence type="ECO:0000256" key="7">
    <source>
        <dbReference type="SAM" id="Phobius"/>
    </source>
</evidence>
<evidence type="ECO:0000256" key="6">
    <source>
        <dbReference type="RuleBase" id="RU000320"/>
    </source>
</evidence>
<feature type="domain" description="NADH:quinone oxidoreductase/Mrp antiporter transmembrane" evidence="8">
    <location>
        <begin position="139"/>
        <end position="430"/>
    </location>
</feature>
<keyword evidence="9" id="KW-0560">Oxidoreductase</keyword>
<proteinExistence type="inferred from homology"/>
<comment type="similarity">
    <text evidence="2">Belongs to the complex I subunit 4 family.</text>
</comment>
<evidence type="ECO:0000256" key="2">
    <source>
        <dbReference type="ARBA" id="ARBA00009025"/>
    </source>
</evidence>
<evidence type="ECO:0000256" key="1">
    <source>
        <dbReference type="ARBA" id="ARBA00004127"/>
    </source>
</evidence>
<feature type="transmembrane region" description="Helical" evidence="7">
    <location>
        <begin position="382"/>
        <end position="399"/>
    </location>
</feature>
<feature type="transmembrane region" description="Helical" evidence="7">
    <location>
        <begin position="75"/>
        <end position="103"/>
    </location>
</feature>
<dbReference type="EMBL" id="JDSS02000024">
    <property type="protein sequence ID" value="KFB68001.1"/>
    <property type="molecule type" value="Genomic_DNA"/>
</dbReference>
<dbReference type="GO" id="GO:0012505">
    <property type="term" value="C:endomembrane system"/>
    <property type="evidence" value="ECO:0007669"/>
    <property type="project" value="UniProtKB-SubCell"/>
</dbReference>
<feature type="transmembrane region" description="Helical" evidence="7">
    <location>
        <begin position="287"/>
        <end position="306"/>
    </location>
</feature>
<keyword evidence="4 7" id="KW-1133">Transmembrane helix</keyword>
<feature type="transmembrane region" description="Helical" evidence="7">
    <location>
        <begin position="176"/>
        <end position="198"/>
    </location>
</feature>
<keyword evidence="3 6" id="KW-0812">Transmembrane</keyword>
<feature type="transmembrane region" description="Helical" evidence="7">
    <location>
        <begin position="35"/>
        <end position="55"/>
    </location>
</feature>
<dbReference type="STRING" id="1457154.CAPSK01_002593"/>
<feature type="transmembrane region" description="Helical" evidence="7">
    <location>
        <begin position="313"/>
        <end position="334"/>
    </location>
</feature>
<dbReference type="EC" id="1.6.99.5" evidence="9"/>
<reference evidence="9 10" key="1">
    <citation type="submission" date="2014-07" db="EMBL/GenBank/DDBJ databases">
        <title>Expanding our view of genomic diversity in Candidatus Accumulibacter clades.</title>
        <authorList>
            <person name="Skennerton C.T."/>
            <person name="Barr J.J."/>
            <person name="Slater F.R."/>
            <person name="Bond P.L."/>
            <person name="Tyson G.W."/>
        </authorList>
    </citation>
    <scope>NUCLEOTIDE SEQUENCE [LARGE SCALE GENOMIC DNA]</scope>
    <source>
        <strain evidence="10">SK-01</strain>
    </source>
</reference>
<comment type="caution">
    <text evidence="9">The sequence shown here is derived from an EMBL/GenBank/DDBJ whole genome shotgun (WGS) entry which is preliminary data.</text>
</comment>
<organism evidence="9 10">
    <name type="scientific">Candidatus Accumulibacter vicinus</name>
    <dbReference type="NCBI Taxonomy" id="2954382"/>
    <lineage>
        <taxon>Bacteria</taxon>
        <taxon>Pseudomonadati</taxon>
        <taxon>Pseudomonadota</taxon>
        <taxon>Betaproteobacteria</taxon>
        <taxon>Candidatus Accumulibacter</taxon>
    </lineage>
</organism>
<name>A0A084XZV7_9PROT</name>